<accession>A0A6C0VJK6</accession>
<dbReference type="EMBL" id="CP042908">
    <property type="protein sequence ID" value="QIB91639.1"/>
    <property type="molecule type" value="Genomic_DNA"/>
</dbReference>
<evidence type="ECO:0000313" key="2">
    <source>
        <dbReference type="Proteomes" id="UP000467371"/>
    </source>
</evidence>
<protein>
    <submittedName>
        <fullName evidence="1">Uncharacterized protein</fullName>
    </submittedName>
</protein>
<dbReference type="Proteomes" id="UP000467371">
    <property type="component" value="Chromosome"/>
</dbReference>
<dbReference type="GeneID" id="44087853"/>
<name>A0A6C0VJK6_METMZ</name>
<gene>
    <name evidence="1" type="ORF">FQU78_11870</name>
</gene>
<sequence>MRSVCTSNAGTREPFRVLNTFGRDPGFHSSVTCKWVLPGKTRTLLDLQQIRRGNERGSVYG</sequence>
<proteinExistence type="predicted"/>
<reference evidence="1 2" key="1">
    <citation type="journal article" date="2020" name="Environ. Microbiol. Rep.">
        <title>Redox cycling of Fe(II) and Fe(III) in magnetite accelerates aceticlastic methanogenesis by Methanosarcina mazei.</title>
        <authorList>
            <person name="Wang H."/>
            <person name="Byrne J.M."/>
            <person name="Liu P."/>
            <person name="Liu J."/>
            <person name="Dong X."/>
            <person name="Lu Y."/>
        </authorList>
    </citation>
    <scope>NUCLEOTIDE SEQUENCE [LARGE SCALE GENOMIC DNA]</scope>
    <source>
        <strain evidence="2">zm-15</strain>
    </source>
</reference>
<evidence type="ECO:0000313" key="1">
    <source>
        <dbReference type="EMBL" id="QIB91639.1"/>
    </source>
</evidence>
<dbReference type="AlphaFoldDB" id="A0A6C0VJK6"/>
<dbReference type="RefSeq" id="WP_155399389.1">
    <property type="nucleotide sequence ID" value="NZ_CP042908.1"/>
</dbReference>
<organism evidence="1 2">
    <name type="scientific">Methanosarcina mazei</name>
    <name type="common">Methanosarcina frisia</name>
    <dbReference type="NCBI Taxonomy" id="2209"/>
    <lineage>
        <taxon>Archaea</taxon>
        <taxon>Methanobacteriati</taxon>
        <taxon>Methanobacteriota</taxon>
        <taxon>Stenosarchaea group</taxon>
        <taxon>Methanomicrobia</taxon>
        <taxon>Methanosarcinales</taxon>
        <taxon>Methanosarcinaceae</taxon>
        <taxon>Methanosarcina</taxon>
    </lineage>
</organism>